<evidence type="ECO:0000313" key="1">
    <source>
        <dbReference type="EMBL" id="KAK3789232.1"/>
    </source>
</evidence>
<keyword evidence="2" id="KW-1185">Reference proteome</keyword>
<name>A0AAE1AK60_9GAST</name>
<dbReference type="Proteomes" id="UP001283361">
    <property type="component" value="Unassembled WGS sequence"/>
</dbReference>
<protein>
    <submittedName>
        <fullName evidence="1">Uncharacterized protein</fullName>
    </submittedName>
</protein>
<gene>
    <name evidence="1" type="ORF">RRG08_001622</name>
</gene>
<dbReference type="AlphaFoldDB" id="A0AAE1AK60"/>
<evidence type="ECO:0000313" key="2">
    <source>
        <dbReference type="Proteomes" id="UP001283361"/>
    </source>
</evidence>
<reference evidence="1" key="1">
    <citation type="journal article" date="2023" name="G3 (Bethesda)">
        <title>A reference genome for the long-term kleptoplast-retaining sea slug Elysia crispata morphotype clarki.</title>
        <authorList>
            <person name="Eastman K.E."/>
            <person name="Pendleton A.L."/>
            <person name="Shaikh M.A."/>
            <person name="Suttiyut T."/>
            <person name="Ogas R."/>
            <person name="Tomko P."/>
            <person name="Gavelis G."/>
            <person name="Widhalm J.R."/>
            <person name="Wisecaver J.H."/>
        </authorList>
    </citation>
    <scope>NUCLEOTIDE SEQUENCE</scope>
    <source>
        <strain evidence="1">ECLA1</strain>
    </source>
</reference>
<dbReference type="EMBL" id="JAWDGP010001678">
    <property type="protein sequence ID" value="KAK3789232.1"/>
    <property type="molecule type" value="Genomic_DNA"/>
</dbReference>
<sequence length="123" mass="12747">MHVLSILSGTLETCRAGCMPCLSGVNHSGLELVLLISGPAALVTAAPESVKIVYDIRCVICPGLQPFRCQMPVGDEDCSALVGLVEHSLYLTGPSLGGHGQVLGFQDGGIESNFTFNGSTDIA</sequence>
<accession>A0AAE1AK60</accession>
<proteinExistence type="predicted"/>
<organism evidence="1 2">
    <name type="scientific">Elysia crispata</name>
    <name type="common">lettuce slug</name>
    <dbReference type="NCBI Taxonomy" id="231223"/>
    <lineage>
        <taxon>Eukaryota</taxon>
        <taxon>Metazoa</taxon>
        <taxon>Spiralia</taxon>
        <taxon>Lophotrochozoa</taxon>
        <taxon>Mollusca</taxon>
        <taxon>Gastropoda</taxon>
        <taxon>Heterobranchia</taxon>
        <taxon>Euthyneura</taxon>
        <taxon>Panpulmonata</taxon>
        <taxon>Sacoglossa</taxon>
        <taxon>Placobranchoidea</taxon>
        <taxon>Plakobranchidae</taxon>
        <taxon>Elysia</taxon>
    </lineage>
</organism>
<comment type="caution">
    <text evidence="1">The sequence shown here is derived from an EMBL/GenBank/DDBJ whole genome shotgun (WGS) entry which is preliminary data.</text>
</comment>